<gene>
    <name evidence="1" type="ORF">PUR29_09395</name>
</gene>
<protein>
    <submittedName>
        <fullName evidence="1">Uncharacterized protein</fullName>
    </submittedName>
</protein>
<evidence type="ECO:0000313" key="1">
    <source>
        <dbReference type="EMBL" id="MEN3233815.1"/>
    </source>
</evidence>
<sequence>MRSMPSRRIASDQSRPSLLFHQAIRKKNHRKIKRGIFSPEGQGHRMSAKVI</sequence>
<organism evidence="1 2">
    <name type="scientific">Methylobacterium ajmalii</name>
    <dbReference type="NCBI Taxonomy" id="2738439"/>
    <lineage>
        <taxon>Bacteria</taxon>
        <taxon>Pseudomonadati</taxon>
        <taxon>Pseudomonadota</taxon>
        <taxon>Alphaproteobacteria</taxon>
        <taxon>Hyphomicrobiales</taxon>
        <taxon>Methylobacteriaceae</taxon>
        <taxon>Methylobacterium</taxon>
    </lineage>
</organism>
<dbReference type="EMBL" id="JAQYXP010000001">
    <property type="protein sequence ID" value="MEN3233815.1"/>
    <property type="molecule type" value="Genomic_DNA"/>
</dbReference>
<accession>A0ABU9ZT33</accession>
<dbReference type="RefSeq" id="WP_167543915.1">
    <property type="nucleotide sequence ID" value="NZ_JAQYXP010000001.1"/>
</dbReference>
<keyword evidence="2" id="KW-1185">Reference proteome</keyword>
<proteinExistence type="predicted"/>
<name>A0ABU9ZT33_9HYPH</name>
<evidence type="ECO:0000313" key="2">
    <source>
        <dbReference type="Proteomes" id="UP001407347"/>
    </source>
</evidence>
<reference evidence="1 2" key="1">
    <citation type="journal article" date="2023" name="PLoS ONE">
        <title>Complete genome assembly of Hawai'i environmental nontuberculous mycobacteria reveals unexpected co-isolation with methylobacteria.</title>
        <authorList>
            <person name="Hendrix J."/>
            <person name="Epperson L.E."/>
            <person name="Tong E.I."/>
            <person name="Chan Y.L."/>
            <person name="Hasan N.A."/>
            <person name="Dawrs S.N."/>
            <person name="Norton G.J."/>
            <person name="Virdi R."/>
            <person name="Crooks J.L."/>
            <person name="Chan E.D."/>
            <person name="Honda J.R."/>
            <person name="Strong M."/>
        </authorList>
    </citation>
    <scope>NUCLEOTIDE SEQUENCE [LARGE SCALE GENOMIC DNA]</scope>
    <source>
        <strain evidence="1 2">NJH_HI04-1</strain>
    </source>
</reference>
<dbReference type="Proteomes" id="UP001407347">
    <property type="component" value="Unassembled WGS sequence"/>
</dbReference>
<comment type="caution">
    <text evidence="1">The sequence shown here is derived from an EMBL/GenBank/DDBJ whole genome shotgun (WGS) entry which is preliminary data.</text>
</comment>